<dbReference type="Pfam" id="PF07282">
    <property type="entry name" value="Cas12f1-like_TNB"/>
    <property type="match status" value="1"/>
</dbReference>
<feature type="non-terminal residue" evidence="3">
    <location>
        <position position="1"/>
    </location>
</feature>
<dbReference type="Proteomes" id="UP000053881">
    <property type="component" value="Unassembled WGS sequence"/>
</dbReference>
<comment type="caution">
    <text evidence="3">The sequence shown here is derived from an EMBL/GenBank/DDBJ whole genome shotgun (WGS) entry which is preliminary data.</text>
</comment>
<reference evidence="3 4" key="1">
    <citation type="submission" date="2015-06" db="EMBL/GenBank/DDBJ databases">
        <title>Genome sequencing project of Bacillus galactosidilyticus PL133.</title>
        <authorList>
            <person name="Gaiero J."/>
            <person name="Nicol R."/>
            <person name="Habash M."/>
        </authorList>
    </citation>
    <scope>NUCLEOTIDE SEQUENCE [LARGE SCALE GENOMIC DNA]</scope>
    <source>
        <strain evidence="3 4">PL133</strain>
    </source>
</reference>
<dbReference type="InterPro" id="IPR010095">
    <property type="entry name" value="Cas12f1-like_TNB"/>
</dbReference>
<sequence>LISDAGWGMFRNMLAYKCERNEGILIKVEPKFTSQDCSRCGNRSSEKVPFDSYAYLHKMRNDT</sequence>
<dbReference type="PATRIC" id="fig|217031.4.peg.1617"/>
<dbReference type="EMBL" id="LGPB01000039">
    <property type="protein sequence ID" value="KRG16239.1"/>
    <property type="molecule type" value="Genomic_DNA"/>
</dbReference>
<evidence type="ECO:0000313" key="4">
    <source>
        <dbReference type="Proteomes" id="UP000053881"/>
    </source>
</evidence>
<evidence type="ECO:0000256" key="1">
    <source>
        <dbReference type="ARBA" id="ARBA00023125"/>
    </source>
</evidence>
<proteinExistence type="predicted"/>
<keyword evidence="1" id="KW-0238">DNA-binding</keyword>
<dbReference type="GO" id="GO:0003677">
    <property type="term" value="F:DNA binding"/>
    <property type="evidence" value="ECO:0007669"/>
    <property type="project" value="UniProtKB-KW"/>
</dbReference>
<evidence type="ECO:0000313" key="3">
    <source>
        <dbReference type="EMBL" id="KRG16239.1"/>
    </source>
</evidence>
<evidence type="ECO:0000259" key="2">
    <source>
        <dbReference type="Pfam" id="PF07282"/>
    </source>
</evidence>
<accession>A0A0Q9Y5I8</accession>
<feature type="domain" description="Cas12f1-like TNB" evidence="2">
    <location>
        <begin position="7"/>
        <end position="44"/>
    </location>
</feature>
<organism evidence="3 4">
    <name type="scientific">Lederbergia galactosidilytica</name>
    <dbReference type="NCBI Taxonomy" id="217031"/>
    <lineage>
        <taxon>Bacteria</taxon>
        <taxon>Bacillati</taxon>
        <taxon>Bacillota</taxon>
        <taxon>Bacilli</taxon>
        <taxon>Bacillales</taxon>
        <taxon>Bacillaceae</taxon>
        <taxon>Lederbergia</taxon>
    </lineage>
</organism>
<gene>
    <name evidence="3" type="ORF">ACA29_04810</name>
</gene>
<protein>
    <recommendedName>
        <fullName evidence="2">Cas12f1-like TNB domain-containing protein</fullName>
    </recommendedName>
</protein>
<dbReference type="AlphaFoldDB" id="A0A0Q9Y5I8"/>
<name>A0A0Q9Y5I8_9BACI</name>